<gene>
    <name evidence="1" type="ORF">CH371_02675</name>
</gene>
<dbReference type="AlphaFoldDB" id="A0A2M9ZF21"/>
<dbReference type="RefSeq" id="WP_100757570.1">
    <property type="nucleotide sequence ID" value="NZ_NPDT01000001.1"/>
</dbReference>
<comment type="caution">
    <text evidence="1">The sequence shown here is derived from an EMBL/GenBank/DDBJ whole genome shotgun (WGS) entry which is preliminary data.</text>
</comment>
<evidence type="ECO:0000313" key="2">
    <source>
        <dbReference type="Proteomes" id="UP000231912"/>
    </source>
</evidence>
<reference evidence="1 2" key="1">
    <citation type="submission" date="2017-07" db="EMBL/GenBank/DDBJ databases">
        <title>Leptospira spp. isolated from tropical soils.</title>
        <authorList>
            <person name="Thibeaux R."/>
            <person name="Iraola G."/>
            <person name="Ferres I."/>
            <person name="Bierque E."/>
            <person name="Girault D."/>
            <person name="Soupe-Gilbert M.-E."/>
            <person name="Picardeau M."/>
            <person name="Goarant C."/>
        </authorList>
    </citation>
    <scope>NUCLEOTIDE SEQUENCE [LARGE SCALE GENOMIC DNA]</scope>
    <source>
        <strain evidence="1 2">FH2-C-A2</strain>
    </source>
</reference>
<accession>A0A2M9ZF21</accession>
<dbReference type="EMBL" id="NPDT01000001">
    <property type="protein sequence ID" value="PJZ67003.1"/>
    <property type="molecule type" value="Genomic_DNA"/>
</dbReference>
<proteinExistence type="predicted"/>
<organism evidence="1 2">
    <name type="scientific">Leptospira wolffii</name>
    <dbReference type="NCBI Taxonomy" id="409998"/>
    <lineage>
        <taxon>Bacteria</taxon>
        <taxon>Pseudomonadati</taxon>
        <taxon>Spirochaetota</taxon>
        <taxon>Spirochaetia</taxon>
        <taxon>Leptospirales</taxon>
        <taxon>Leptospiraceae</taxon>
        <taxon>Leptospira</taxon>
    </lineage>
</organism>
<protein>
    <submittedName>
        <fullName evidence="1">Uncharacterized protein</fullName>
    </submittedName>
</protein>
<name>A0A2M9ZF21_9LEPT</name>
<sequence length="161" mass="18806">MGNLQSPKSGKRSEAENLKIIEEILKPHPGNILKIVGELRKKISSFFPEWEERGYPVWKAIGFRDPKQGYVCGIFPFSERVQLIFEWGVLFTDPKKKLKGETKQIRYLEYSSWNEIDSDLILYYLRQSLELPAGKKEKEFMISDRVPKSLPPSKKKSKRKT</sequence>
<evidence type="ECO:0000313" key="1">
    <source>
        <dbReference type="EMBL" id="PJZ67003.1"/>
    </source>
</evidence>
<dbReference type="SUPFAM" id="SSF159888">
    <property type="entry name" value="YdhG-like"/>
    <property type="match status" value="1"/>
</dbReference>
<dbReference type="Proteomes" id="UP000231912">
    <property type="component" value="Unassembled WGS sequence"/>
</dbReference>